<dbReference type="HOGENOM" id="CLU_1905823_0_0_6"/>
<protein>
    <submittedName>
        <fullName evidence="1">Uncharacterized protein</fullName>
    </submittedName>
</protein>
<name>H8YX34_9GAMM</name>
<dbReference type="Proteomes" id="UP000002964">
    <property type="component" value="Unassembled WGS sequence"/>
</dbReference>
<dbReference type="STRING" id="631362.Thi970DRAFT_00659"/>
<dbReference type="RefSeq" id="WP_009147095.1">
    <property type="nucleotide sequence ID" value="NZ_CP121471.1"/>
</dbReference>
<reference evidence="1 2" key="2">
    <citation type="submission" date="2011-11" db="EMBL/GenBank/DDBJ databases">
        <authorList>
            <consortium name="US DOE Joint Genome Institute"/>
            <person name="Lucas S."/>
            <person name="Han J."/>
            <person name="Lapidus A."/>
            <person name="Cheng J.-F."/>
            <person name="Goodwin L."/>
            <person name="Pitluck S."/>
            <person name="Peters L."/>
            <person name="Ovchinnikova G."/>
            <person name="Zhang X."/>
            <person name="Detter J.C."/>
            <person name="Han C."/>
            <person name="Tapia R."/>
            <person name="Land M."/>
            <person name="Hauser L."/>
            <person name="Kyrpides N."/>
            <person name="Ivanova N."/>
            <person name="Pagani I."/>
            <person name="Vogl K."/>
            <person name="Liu Z."/>
            <person name="Overmann J."/>
            <person name="Frigaard N.-U."/>
            <person name="Bryant D."/>
            <person name="Woyke T."/>
        </authorList>
    </citation>
    <scope>NUCLEOTIDE SEQUENCE [LARGE SCALE GENOMIC DNA]</scope>
    <source>
        <strain evidence="1 2">970</strain>
    </source>
</reference>
<dbReference type="AlphaFoldDB" id="H8YX34"/>
<organism evidence="1 2">
    <name type="scientific">Thiorhodovibrio frisius</name>
    <dbReference type="NCBI Taxonomy" id="631362"/>
    <lineage>
        <taxon>Bacteria</taxon>
        <taxon>Pseudomonadati</taxon>
        <taxon>Pseudomonadota</taxon>
        <taxon>Gammaproteobacteria</taxon>
        <taxon>Chromatiales</taxon>
        <taxon>Chromatiaceae</taxon>
        <taxon>Thiorhodovibrio</taxon>
    </lineage>
</organism>
<accession>H8YX34</accession>
<evidence type="ECO:0000313" key="2">
    <source>
        <dbReference type="Proteomes" id="UP000002964"/>
    </source>
</evidence>
<dbReference type="EMBL" id="JH603168">
    <property type="protein sequence ID" value="EIC23010.1"/>
    <property type="molecule type" value="Genomic_DNA"/>
</dbReference>
<proteinExistence type="predicted"/>
<gene>
    <name evidence="1" type="ORF">Thi970DRAFT_00659</name>
</gene>
<reference evidence="2" key="1">
    <citation type="submission" date="2011-06" db="EMBL/GenBank/DDBJ databases">
        <authorList>
            <consortium name="US DOE Joint Genome Institute (JGI-PGF)"/>
            <person name="Lucas S."/>
            <person name="Han J."/>
            <person name="Lapidus A."/>
            <person name="Cheng J.-F."/>
            <person name="Goodwin L."/>
            <person name="Pitluck S."/>
            <person name="Peters L."/>
            <person name="Land M.L."/>
            <person name="Hauser L."/>
            <person name="Vogl K."/>
            <person name="Liu Z."/>
            <person name="Overmann J."/>
            <person name="Frigaard N.-U."/>
            <person name="Bryant D.A."/>
            <person name="Woyke T.J."/>
        </authorList>
    </citation>
    <scope>NUCLEOTIDE SEQUENCE [LARGE SCALE GENOMIC DNA]</scope>
    <source>
        <strain evidence="2">970</strain>
    </source>
</reference>
<keyword evidence="2" id="KW-1185">Reference proteome</keyword>
<evidence type="ECO:0000313" key="1">
    <source>
        <dbReference type="EMBL" id="EIC23010.1"/>
    </source>
</evidence>
<sequence>MNTEKKVSQMILDVAAQFIELGTTEEERQTNLDIACKAWNLSILPKSKRNKEYNKYLDEMRLLINDKEVMKWLKEDLNGLMQAKVELYPNEIRPIVSAHLKNIETDQYEVTASFARQGQLH</sequence>
<dbReference type="OrthoDB" id="9554034at2"/>